<keyword evidence="2" id="KW-1133">Transmembrane helix</keyword>
<feature type="region of interest" description="Disordered" evidence="1">
    <location>
        <begin position="142"/>
        <end position="162"/>
    </location>
</feature>
<dbReference type="OrthoDB" id="853672at2"/>
<accession>A0A1I0ZUQ1</accession>
<keyword evidence="4" id="KW-1185">Reference proteome</keyword>
<sequence>MNDAHLHMLVNHFPIIGLFFGIGILLFGIIKKNPLLINTAYIIFIFCMIMGKISMFTGEKSEDIVEDLGISHDLIHNHEELAESFMKIFYLLGLASILGLYANYKKHSKSLLVAYLAITIAIVTAIMSKSVGTSGGEIRHTEIRANATKTPTTTVAEGKDKD</sequence>
<dbReference type="AlphaFoldDB" id="A0A1I0ZUQ1"/>
<evidence type="ECO:0000256" key="1">
    <source>
        <dbReference type="SAM" id="MobiDB-lite"/>
    </source>
</evidence>
<reference evidence="4" key="1">
    <citation type="submission" date="2016-10" db="EMBL/GenBank/DDBJ databases">
        <authorList>
            <person name="Varghese N."/>
            <person name="Submissions S."/>
        </authorList>
    </citation>
    <scope>NUCLEOTIDE SEQUENCE [LARGE SCALE GENOMIC DNA]</scope>
    <source>
        <strain evidence="4">DSM 21789</strain>
    </source>
</reference>
<evidence type="ECO:0000313" key="4">
    <source>
        <dbReference type="Proteomes" id="UP000199604"/>
    </source>
</evidence>
<keyword evidence="2" id="KW-0472">Membrane</keyword>
<proteinExistence type="predicted"/>
<evidence type="ECO:0000256" key="2">
    <source>
        <dbReference type="SAM" id="Phobius"/>
    </source>
</evidence>
<dbReference type="STRING" id="498292.SAMN05660845_2430"/>
<organism evidence="3 4">
    <name type="scientific">Flavobacterium swingsii</name>
    <dbReference type="NCBI Taxonomy" id="498292"/>
    <lineage>
        <taxon>Bacteria</taxon>
        <taxon>Pseudomonadati</taxon>
        <taxon>Bacteroidota</taxon>
        <taxon>Flavobacteriia</taxon>
        <taxon>Flavobacteriales</taxon>
        <taxon>Flavobacteriaceae</taxon>
        <taxon>Flavobacterium</taxon>
    </lineage>
</organism>
<protein>
    <submittedName>
        <fullName evidence="3">Uncharacterized membrane protein</fullName>
    </submittedName>
</protein>
<dbReference type="RefSeq" id="WP_091477550.1">
    <property type="nucleotide sequence ID" value="NZ_FOJT01000006.1"/>
</dbReference>
<name>A0A1I0ZUQ1_9FLAO</name>
<feature type="transmembrane region" description="Helical" evidence="2">
    <location>
        <begin position="111"/>
        <end position="128"/>
    </location>
</feature>
<dbReference type="EMBL" id="FOJT01000006">
    <property type="protein sequence ID" value="SFB29032.1"/>
    <property type="molecule type" value="Genomic_DNA"/>
</dbReference>
<feature type="transmembrane region" description="Helical" evidence="2">
    <location>
        <begin position="12"/>
        <end position="30"/>
    </location>
</feature>
<evidence type="ECO:0000313" key="3">
    <source>
        <dbReference type="EMBL" id="SFB29032.1"/>
    </source>
</evidence>
<gene>
    <name evidence="3" type="ORF">SAMN05660845_2430</name>
</gene>
<keyword evidence="2" id="KW-0812">Transmembrane</keyword>
<feature type="transmembrane region" description="Helical" evidence="2">
    <location>
        <begin position="88"/>
        <end position="104"/>
    </location>
</feature>
<dbReference type="Proteomes" id="UP000199604">
    <property type="component" value="Unassembled WGS sequence"/>
</dbReference>
<feature type="transmembrane region" description="Helical" evidence="2">
    <location>
        <begin position="35"/>
        <end position="53"/>
    </location>
</feature>